<feature type="compositionally biased region" description="Acidic residues" evidence="1">
    <location>
        <begin position="388"/>
        <end position="399"/>
    </location>
</feature>
<evidence type="ECO:0000313" key="2">
    <source>
        <dbReference type="EMBL" id="KAK8096012.1"/>
    </source>
</evidence>
<name>A0AAW0QH06_9PEZI</name>
<comment type="caution">
    <text evidence="2">The sequence shown here is derived from an EMBL/GenBank/DDBJ whole genome shotgun (WGS) entry which is preliminary data.</text>
</comment>
<gene>
    <name evidence="2" type="ORF">PG999_014034</name>
</gene>
<protein>
    <recommendedName>
        <fullName evidence="4">Ankyrin repeat-containing protein</fullName>
    </recommendedName>
</protein>
<accession>A0AAW0QH06</accession>
<keyword evidence="3" id="KW-1185">Reference proteome</keyword>
<reference evidence="2 3" key="1">
    <citation type="submission" date="2023-01" db="EMBL/GenBank/DDBJ databases">
        <title>Analysis of 21 Apiospora genomes using comparative genomics revels a genus with tremendous synthesis potential of carbohydrate active enzymes and secondary metabolites.</title>
        <authorList>
            <person name="Sorensen T."/>
        </authorList>
    </citation>
    <scope>NUCLEOTIDE SEQUENCE [LARGE SCALE GENOMIC DNA]</scope>
    <source>
        <strain evidence="2 3">CBS 117206</strain>
    </source>
</reference>
<proteinExistence type="predicted"/>
<evidence type="ECO:0000313" key="3">
    <source>
        <dbReference type="Proteomes" id="UP001392437"/>
    </source>
</evidence>
<dbReference type="EMBL" id="JAQQWP010000011">
    <property type="protein sequence ID" value="KAK8096012.1"/>
    <property type="molecule type" value="Genomic_DNA"/>
</dbReference>
<evidence type="ECO:0008006" key="4">
    <source>
        <dbReference type="Google" id="ProtNLM"/>
    </source>
</evidence>
<dbReference type="Proteomes" id="UP001392437">
    <property type="component" value="Unassembled WGS sequence"/>
</dbReference>
<evidence type="ECO:0000256" key="1">
    <source>
        <dbReference type="SAM" id="MobiDB-lite"/>
    </source>
</evidence>
<dbReference type="AlphaFoldDB" id="A0AAW0QH06"/>
<sequence>MLLGAVQVVTIKDLSHDVDRCTISTRGWRLFISELRASRQRLKELASRHIWAVQKYSDYLCSDQTLDLHAQAVYKGLISHGIEVPVEAIPVDGYSAGDCRTVYQILHNPQVRLCELLFNLGFQDVDNDTQHGSPPLCNATNPDYINWLLDRGADLKRRIQSCGDEQSQARGISTAHYVLYNLFQDSFDQMIEGDMVPSNHYHGFVEVLIKALPVSLADSCVCACSTDGCTPFLYMMHKMARDRHRFIEESVRLDFRRAFEGISTDNLASLYLAAMRAEAFIALGITHTCCKEHGISNALQAYPMIDRDEIDEIQEEESRLIEVLDDMVEEFQARIAHISHDLEALEACWKDFWTCRVPQILGELEGGQLTASERLSAEQIGVVWESQSESDEVPGDSEEILGNPHPEGTVDWFDYELKSIVGDI</sequence>
<organism evidence="2 3">
    <name type="scientific">Apiospora kogelbergensis</name>
    <dbReference type="NCBI Taxonomy" id="1337665"/>
    <lineage>
        <taxon>Eukaryota</taxon>
        <taxon>Fungi</taxon>
        <taxon>Dikarya</taxon>
        <taxon>Ascomycota</taxon>
        <taxon>Pezizomycotina</taxon>
        <taxon>Sordariomycetes</taxon>
        <taxon>Xylariomycetidae</taxon>
        <taxon>Amphisphaeriales</taxon>
        <taxon>Apiosporaceae</taxon>
        <taxon>Apiospora</taxon>
    </lineage>
</organism>
<feature type="region of interest" description="Disordered" evidence="1">
    <location>
        <begin position="386"/>
        <end position="405"/>
    </location>
</feature>